<organism evidence="9 10">
    <name type="scientific">Nelumbo nucifera</name>
    <name type="common">Sacred lotus</name>
    <dbReference type="NCBI Taxonomy" id="4432"/>
    <lineage>
        <taxon>Eukaryota</taxon>
        <taxon>Viridiplantae</taxon>
        <taxon>Streptophyta</taxon>
        <taxon>Embryophyta</taxon>
        <taxon>Tracheophyta</taxon>
        <taxon>Spermatophyta</taxon>
        <taxon>Magnoliopsida</taxon>
        <taxon>Proteales</taxon>
        <taxon>Nelumbonaceae</taxon>
        <taxon>Nelumbo</taxon>
    </lineage>
</organism>
<evidence type="ECO:0000256" key="3">
    <source>
        <dbReference type="ARBA" id="ARBA00022964"/>
    </source>
</evidence>
<dbReference type="FunFam" id="2.60.120.330:FF:000013">
    <property type="entry name" value="Gibberellin 3-beta-dioxygenase 1"/>
    <property type="match status" value="1"/>
</dbReference>
<protein>
    <recommendedName>
        <fullName evidence="6">gibberellin 3beta-dioxygenase</fullName>
        <ecNumber evidence="6">1.14.11.15</ecNumber>
    </recommendedName>
</protein>
<dbReference type="PANTHER" id="PTHR47990">
    <property type="entry name" value="2-OXOGLUTARATE (2OG) AND FE(II)-DEPENDENT OXYGENASE SUPERFAMILY PROTEIN-RELATED"/>
    <property type="match status" value="1"/>
</dbReference>
<dbReference type="KEGG" id="nnu:104595272"/>
<dbReference type="RefSeq" id="XP_010254240.2">
    <property type="nucleotide sequence ID" value="XM_010255938.2"/>
</dbReference>
<dbReference type="GO" id="GO:0009686">
    <property type="term" value="P:gibberellin biosynthetic process"/>
    <property type="evidence" value="ECO:0000318"/>
    <property type="project" value="GO_Central"/>
</dbReference>
<dbReference type="InterPro" id="IPR026992">
    <property type="entry name" value="DIOX_N"/>
</dbReference>
<evidence type="ECO:0000256" key="1">
    <source>
        <dbReference type="ARBA" id="ARBA00001961"/>
    </source>
</evidence>
<gene>
    <name evidence="10" type="primary">LOC104595272</name>
</gene>
<evidence type="ECO:0000313" key="10">
    <source>
        <dbReference type="RefSeq" id="XP_010254240.2"/>
    </source>
</evidence>
<dbReference type="InterPro" id="IPR044861">
    <property type="entry name" value="IPNS-like_FE2OG_OXY"/>
</dbReference>
<dbReference type="InterPro" id="IPR050231">
    <property type="entry name" value="Iron_ascorbate_oxido_reductase"/>
</dbReference>
<dbReference type="InterPro" id="IPR027443">
    <property type="entry name" value="IPNS-like_sf"/>
</dbReference>
<reference evidence="10" key="1">
    <citation type="submission" date="2025-08" db="UniProtKB">
        <authorList>
            <consortium name="RefSeq"/>
        </authorList>
    </citation>
    <scope>IDENTIFICATION</scope>
</reference>
<dbReference type="Gene3D" id="2.60.120.330">
    <property type="entry name" value="B-lactam Antibiotic, Isopenicillin N Synthase, Chain"/>
    <property type="match status" value="1"/>
</dbReference>
<dbReference type="eggNOG" id="KOG0143">
    <property type="taxonomic scope" value="Eukaryota"/>
</dbReference>
<evidence type="ECO:0000313" key="9">
    <source>
        <dbReference type="Proteomes" id="UP000189703"/>
    </source>
</evidence>
<dbReference type="GO" id="GO:0046872">
    <property type="term" value="F:metal ion binding"/>
    <property type="evidence" value="ECO:0007669"/>
    <property type="project" value="UniProtKB-KW"/>
</dbReference>
<evidence type="ECO:0000256" key="4">
    <source>
        <dbReference type="ARBA" id="ARBA00023002"/>
    </source>
</evidence>
<dbReference type="SUPFAM" id="SSF51197">
    <property type="entry name" value="Clavaminate synthase-like"/>
    <property type="match status" value="1"/>
</dbReference>
<dbReference type="Proteomes" id="UP000189703">
    <property type="component" value="Unplaced"/>
</dbReference>
<name>A0A1U7ZJT4_NELNU</name>
<proteinExistence type="inferred from homology"/>
<evidence type="ECO:0000256" key="7">
    <source>
        <dbReference type="RuleBase" id="RU003682"/>
    </source>
</evidence>
<dbReference type="Pfam" id="PF03171">
    <property type="entry name" value="2OG-FeII_Oxy"/>
    <property type="match status" value="1"/>
</dbReference>
<dbReference type="EC" id="1.14.11.15" evidence="6"/>
<evidence type="ECO:0000256" key="5">
    <source>
        <dbReference type="ARBA" id="ARBA00023004"/>
    </source>
</evidence>
<dbReference type="InParanoid" id="A0A1U7ZJT4"/>
<sequence>MHLFIRRRQQLALVEQFLFFFSSGSSSVHPPLIHHSYKDQSGLTLPSFKITMQSVSELSSNSHPSNLDHITPIDFESIKEVPESFIWPLLSDYPSCNSADIEPVPSIDLCDPKATKLMRRACERSGVFQITNHGIPTRLLHKLESQVWRLFSLPTGQKLKTLRSPDGFTGYGLANHSSFYPKLLWSEGFTIFGSPVEHARQLWPQDYTNFCDVIEEYQKEMSKLSGRLTVLLLNSLGLTTDDLEWVGATGEINGARSALRLNSYPPCPEPTRAMGLAPHTDSSLFTVIYQNGTTGLQVSVEGVGWVTVRPVTGALVVNVGDILHIISNGRFVSSVHRAVVDRAQHRLSIAHFYGPPVNAQLSPAKKLVDPPDHPILYRTVTSQEYLAIKAKHFDKALALIRHA</sequence>
<keyword evidence="4 7" id="KW-0560">Oxidoreductase</keyword>
<evidence type="ECO:0000256" key="6">
    <source>
        <dbReference type="ARBA" id="ARBA00066695"/>
    </source>
</evidence>
<dbReference type="Pfam" id="PF14226">
    <property type="entry name" value="DIOX_N"/>
    <property type="match status" value="1"/>
</dbReference>
<feature type="domain" description="Fe2OG dioxygenase" evidence="8">
    <location>
        <begin position="254"/>
        <end position="355"/>
    </location>
</feature>
<evidence type="ECO:0000259" key="8">
    <source>
        <dbReference type="PROSITE" id="PS51471"/>
    </source>
</evidence>
<dbReference type="GeneID" id="104595272"/>
<dbReference type="InterPro" id="IPR005123">
    <property type="entry name" value="Oxoglu/Fe-dep_dioxygenase_dom"/>
</dbReference>
<keyword evidence="5 7" id="KW-0408">Iron</keyword>
<keyword evidence="2 7" id="KW-0479">Metal-binding</keyword>
<dbReference type="GO" id="GO:0016707">
    <property type="term" value="F:gibberellin 3-beta-dioxygenase activity"/>
    <property type="evidence" value="ECO:0000318"/>
    <property type="project" value="GO_Central"/>
</dbReference>
<keyword evidence="3" id="KW-0223">Dioxygenase</keyword>
<dbReference type="PROSITE" id="PS51471">
    <property type="entry name" value="FE2OG_OXY"/>
    <property type="match status" value="1"/>
</dbReference>
<dbReference type="OrthoDB" id="288590at2759"/>
<evidence type="ECO:0000256" key="2">
    <source>
        <dbReference type="ARBA" id="ARBA00022723"/>
    </source>
</evidence>
<dbReference type="AlphaFoldDB" id="A0A1U7ZJT4"/>
<accession>A0A1U7ZJT4</accession>
<dbReference type="STRING" id="4432.A0A1U7ZJT4"/>
<keyword evidence="9" id="KW-1185">Reference proteome</keyword>
<comment type="similarity">
    <text evidence="7">Belongs to the iron/ascorbate-dependent oxidoreductase family.</text>
</comment>
<dbReference type="GO" id="GO:0009416">
    <property type="term" value="P:response to light stimulus"/>
    <property type="evidence" value="ECO:0000318"/>
    <property type="project" value="GO_Central"/>
</dbReference>
<comment type="cofactor">
    <cofactor evidence="1">
        <name>L-ascorbate</name>
        <dbReference type="ChEBI" id="CHEBI:38290"/>
    </cofactor>
</comment>